<name>A0A813EJU4_POLGL</name>
<evidence type="ECO:0000313" key="1">
    <source>
        <dbReference type="EMBL" id="CAE8601398.1"/>
    </source>
</evidence>
<dbReference type="Proteomes" id="UP000654075">
    <property type="component" value="Unassembled WGS sequence"/>
</dbReference>
<dbReference type="AlphaFoldDB" id="A0A813EJU4"/>
<evidence type="ECO:0000313" key="2">
    <source>
        <dbReference type="Proteomes" id="UP000654075"/>
    </source>
</evidence>
<feature type="non-terminal residue" evidence="1">
    <location>
        <position position="101"/>
    </location>
</feature>
<proteinExistence type="predicted"/>
<keyword evidence="2" id="KW-1185">Reference proteome</keyword>
<accession>A0A813EJU4</accession>
<gene>
    <name evidence="1" type="ORF">PGLA1383_LOCUS19692</name>
</gene>
<sequence length="101" mass="11931">PRLLPGSALRLSHRHWLRHWRAGTGRHSFRRLPDMQPWSERRRSLRRPRDFSGSTRSSWRFSGRSRRSCRLTLHVWSACFPIDPTAVWPQSSRPGRCFGPA</sequence>
<reference evidence="1" key="1">
    <citation type="submission" date="2021-02" db="EMBL/GenBank/DDBJ databases">
        <authorList>
            <person name="Dougan E. K."/>
            <person name="Rhodes N."/>
            <person name="Thang M."/>
            <person name="Chan C."/>
        </authorList>
    </citation>
    <scope>NUCLEOTIDE SEQUENCE</scope>
</reference>
<comment type="caution">
    <text evidence="1">The sequence shown here is derived from an EMBL/GenBank/DDBJ whole genome shotgun (WGS) entry which is preliminary data.</text>
</comment>
<dbReference type="EMBL" id="CAJNNV010013118">
    <property type="protein sequence ID" value="CAE8601398.1"/>
    <property type="molecule type" value="Genomic_DNA"/>
</dbReference>
<protein>
    <submittedName>
        <fullName evidence="1">Uncharacterized protein</fullName>
    </submittedName>
</protein>
<organism evidence="1 2">
    <name type="scientific">Polarella glacialis</name>
    <name type="common">Dinoflagellate</name>
    <dbReference type="NCBI Taxonomy" id="89957"/>
    <lineage>
        <taxon>Eukaryota</taxon>
        <taxon>Sar</taxon>
        <taxon>Alveolata</taxon>
        <taxon>Dinophyceae</taxon>
        <taxon>Suessiales</taxon>
        <taxon>Suessiaceae</taxon>
        <taxon>Polarella</taxon>
    </lineage>
</organism>